<reference evidence="4 8" key="3">
    <citation type="submission" date="2024-05" db="EMBL/GenBank/DDBJ databases">
        <authorList>
            <person name="Busch G.E."/>
            <person name="Sharma I."/>
        </authorList>
    </citation>
    <scope>NUCLEOTIDE SEQUENCE [LARGE SCALE GENOMIC DNA]</scope>
    <source>
        <strain evidence="4 8">23GB23</strain>
    </source>
</reference>
<accession>A0A2Z4PNF1</accession>
<evidence type="ECO:0000313" key="8">
    <source>
        <dbReference type="Proteomes" id="UP001471651"/>
    </source>
</evidence>
<proteinExistence type="predicted"/>
<evidence type="ECO:0000313" key="5">
    <source>
        <dbReference type="EMBL" id="QKK82089.1"/>
    </source>
</evidence>
<dbReference type="Proteomes" id="UP000249898">
    <property type="component" value="Chromosome"/>
</dbReference>
<dbReference type="AlphaFoldDB" id="A0A2Z4PNF1"/>
<evidence type="ECO:0000313" key="7">
    <source>
        <dbReference type="Proteomes" id="UP000509371"/>
    </source>
</evidence>
<dbReference type="PANTHER" id="PTHR35273:SF2">
    <property type="entry name" value="ALPHA-GALACTOSIDASE"/>
    <property type="match status" value="1"/>
</dbReference>
<name>A0A2Z4PNF1_9GAMM</name>
<dbReference type="OrthoDB" id="505502at2"/>
<feature type="chain" id="PRO_5044583731" evidence="1">
    <location>
        <begin position="25"/>
        <end position="268"/>
    </location>
</feature>
<dbReference type="InterPro" id="IPR013785">
    <property type="entry name" value="Aldolase_TIM"/>
</dbReference>
<dbReference type="EMBL" id="CP016181">
    <property type="protein sequence ID" value="AWX98593.1"/>
    <property type="molecule type" value="Genomic_DNA"/>
</dbReference>
<dbReference type="PANTHER" id="PTHR35273">
    <property type="entry name" value="ALPHA-1,4 POLYGALACTOSAMINIDASE, PUTATIVE (AFU_ORTHOLOGUE AFUA_3G07890)-RELATED"/>
    <property type="match status" value="1"/>
</dbReference>
<evidence type="ECO:0000313" key="3">
    <source>
        <dbReference type="EMBL" id="AWX98593.1"/>
    </source>
</evidence>
<dbReference type="SUPFAM" id="SSF51445">
    <property type="entry name" value="(Trans)glycosidases"/>
    <property type="match status" value="1"/>
</dbReference>
<dbReference type="Gene3D" id="3.20.20.70">
    <property type="entry name" value="Aldolase class I"/>
    <property type="match status" value="1"/>
</dbReference>
<sequence length="268" mass="30877">MRVLLFPLTALCLLLSSFSSLLYAADDWYRPPVSVTWQWQLDGVVNEDYDVDLYDIDLFDSSLELIQRLQASGKKVICYFSAGSYEDWRPDAEDFTDKDLGKTLSGWDNERWLDIRSKHVREVLSRRLDLAAEKGCDGVEPDNVDSYRTNTGFYFHRNDQLEFNRFLAAQAHKRGLAIGLKNDSDQVLALVDDFDFAINEQCFEYSECRSFEAFISNGKPVLNAEYREIYVDDESQKNTMCKQSLALKFSTLVLPEALDDKFRVSCLP</sequence>
<evidence type="ECO:0000313" key="4">
    <source>
        <dbReference type="EMBL" id="MEP7730094.1"/>
    </source>
</evidence>
<dbReference type="RefSeq" id="WP_112134710.1">
    <property type="nucleotide sequence ID" value="NZ_BAAAEF010000017.1"/>
</dbReference>
<gene>
    <name evidence="3" type="ORF">A8139_00260</name>
    <name evidence="4" type="ORF">ABKW32_11595</name>
    <name evidence="5" type="ORF">MP3633_3362</name>
</gene>
<dbReference type="InterPro" id="IPR017853">
    <property type="entry name" value="GH"/>
</dbReference>
<feature type="signal peptide" evidence="1">
    <location>
        <begin position="1"/>
        <end position="24"/>
    </location>
</feature>
<keyword evidence="1" id="KW-0732">Signal</keyword>
<keyword evidence="8" id="KW-1185">Reference proteome</keyword>
<evidence type="ECO:0000313" key="6">
    <source>
        <dbReference type="Proteomes" id="UP000249898"/>
    </source>
</evidence>
<dbReference type="KEGG" id="mpri:MP3633_3362"/>
<organism evidence="3 6">
    <name type="scientific">Marinomonas primoryensis</name>
    <dbReference type="NCBI Taxonomy" id="178399"/>
    <lineage>
        <taxon>Bacteria</taxon>
        <taxon>Pseudomonadati</taxon>
        <taxon>Pseudomonadota</taxon>
        <taxon>Gammaproteobacteria</taxon>
        <taxon>Oceanospirillales</taxon>
        <taxon>Oceanospirillaceae</taxon>
        <taxon>Marinomonas</taxon>
    </lineage>
</organism>
<dbReference type="Pfam" id="PF03537">
    <property type="entry name" value="Glyco_hydro_114"/>
    <property type="match status" value="1"/>
</dbReference>
<dbReference type="Proteomes" id="UP000509371">
    <property type="component" value="Chromosome"/>
</dbReference>
<protein>
    <submittedName>
        <fullName evidence="3">Endo alpha-1,4 polygalactosaminidase</fullName>
    </submittedName>
</protein>
<dbReference type="Proteomes" id="UP001471651">
    <property type="component" value="Unassembled WGS sequence"/>
</dbReference>
<reference evidence="3 6" key="1">
    <citation type="submission" date="2016-06" db="EMBL/GenBank/DDBJ databases">
        <title>The sequenced genome of the ice-adhering bacterium Marinomonas primoryensis, from Antarctica.</title>
        <authorList>
            <person name="Graham L."/>
            <person name="Vance T.D.R."/>
            <person name="Davies P.L."/>
        </authorList>
    </citation>
    <scope>NUCLEOTIDE SEQUENCE [LARGE SCALE GENOMIC DNA]</scope>
    <source>
        <strain evidence="3 6">AceL</strain>
    </source>
</reference>
<reference evidence="5 7" key="2">
    <citation type="submission" date="2020-06" db="EMBL/GenBank/DDBJ databases">
        <authorList>
            <person name="Voronona O.L."/>
            <person name="Aksenova E.I."/>
            <person name="Kunda M.S."/>
            <person name="Semenov A.N."/>
            <person name="Ryzhova N."/>
        </authorList>
    </citation>
    <scope>NUCLEOTIDE SEQUENCE [LARGE SCALE GENOMIC DNA]</scope>
    <source>
        <strain evidence="5 7">MPKMM3633</strain>
    </source>
</reference>
<evidence type="ECO:0000256" key="1">
    <source>
        <dbReference type="SAM" id="SignalP"/>
    </source>
</evidence>
<dbReference type="EMBL" id="JBDYKN010000009">
    <property type="protein sequence ID" value="MEP7730094.1"/>
    <property type="molecule type" value="Genomic_DNA"/>
</dbReference>
<feature type="domain" description="Glycoside-hydrolase family GH114 TIM-barrel" evidence="2">
    <location>
        <begin position="36"/>
        <end position="261"/>
    </location>
</feature>
<dbReference type="EMBL" id="CP054301">
    <property type="protein sequence ID" value="QKK82089.1"/>
    <property type="molecule type" value="Genomic_DNA"/>
</dbReference>
<dbReference type="InterPro" id="IPR004352">
    <property type="entry name" value="GH114_TIM-barrel"/>
</dbReference>
<evidence type="ECO:0000259" key="2">
    <source>
        <dbReference type="Pfam" id="PF03537"/>
    </source>
</evidence>